<dbReference type="SUPFAM" id="SSF117018">
    <property type="entry name" value="ATP-dependent DNA ligase DNA-binding domain"/>
    <property type="match status" value="1"/>
</dbReference>
<evidence type="ECO:0000256" key="7">
    <source>
        <dbReference type="ARBA" id="ARBA00023242"/>
    </source>
</evidence>
<evidence type="ECO:0000256" key="8">
    <source>
        <dbReference type="ARBA" id="ARBA00034003"/>
    </source>
</evidence>
<dbReference type="InterPro" id="IPR012308">
    <property type="entry name" value="DNA_ligase_ATP-dep_N"/>
</dbReference>
<keyword evidence="5 9" id="KW-0547">Nucleotide-binding</keyword>
<accession>A0A507E5W9</accession>
<evidence type="ECO:0000256" key="6">
    <source>
        <dbReference type="ARBA" id="ARBA00022840"/>
    </source>
</evidence>
<comment type="caution">
    <text evidence="13">The sequence shown here is derived from an EMBL/GenBank/DDBJ whole genome shotgun (WGS) entry which is preliminary data.</text>
</comment>
<evidence type="ECO:0000256" key="9">
    <source>
        <dbReference type="RuleBase" id="RU000617"/>
    </source>
</evidence>
<evidence type="ECO:0000256" key="2">
    <source>
        <dbReference type="ARBA" id="ARBA00007572"/>
    </source>
</evidence>
<comment type="catalytic activity">
    <reaction evidence="8 9">
        <text>ATP + (deoxyribonucleotide)n-3'-hydroxyl + 5'-phospho-(deoxyribonucleotide)m = (deoxyribonucleotide)n+m + AMP + diphosphate.</text>
        <dbReference type="EC" id="6.5.1.1"/>
    </reaction>
</comment>
<dbReference type="CDD" id="cd07900">
    <property type="entry name" value="Adenylation_DNA_ligase_I_Euk"/>
    <property type="match status" value="1"/>
</dbReference>
<dbReference type="Pfam" id="PF04675">
    <property type="entry name" value="DNA_ligase_A_N"/>
    <property type="match status" value="1"/>
</dbReference>
<dbReference type="InterPro" id="IPR012310">
    <property type="entry name" value="DNA_ligase_ATP-dep_cent"/>
</dbReference>
<dbReference type="EC" id="6.5.1.1" evidence="9"/>
<feature type="compositionally biased region" description="Acidic residues" evidence="11">
    <location>
        <begin position="784"/>
        <end position="800"/>
    </location>
</feature>
<dbReference type="GO" id="GO:0071897">
    <property type="term" value="P:DNA biosynthetic process"/>
    <property type="evidence" value="ECO:0007669"/>
    <property type="project" value="InterPro"/>
</dbReference>
<dbReference type="Gene3D" id="3.30.470.30">
    <property type="entry name" value="DNA ligase/mRNA capping enzyme"/>
    <property type="match status" value="1"/>
</dbReference>
<dbReference type="CDD" id="cd07969">
    <property type="entry name" value="OBF_DNA_ligase_I"/>
    <property type="match status" value="1"/>
</dbReference>
<dbReference type="Gene3D" id="3.30.1490.70">
    <property type="match status" value="1"/>
</dbReference>
<keyword evidence="9" id="KW-0227">DNA damage</keyword>
<dbReference type="GO" id="GO:0005524">
    <property type="term" value="F:ATP binding"/>
    <property type="evidence" value="ECO:0007669"/>
    <property type="project" value="UniProtKB-KW"/>
</dbReference>
<evidence type="ECO:0000256" key="3">
    <source>
        <dbReference type="ARBA" id="ARBA00022598"/>
    </source>
</evidence>
<dbReference type="Gene3D" id="1.10.3260.10">
    <property type="entry name" value="DNA ligase, ATP-dependent, N-terminal domain"/>
    <property type="match status" value="1"/>
</dbReference>
<feature type="region of interest" description="Disordered" evidence="11">
    <location>
        <begin position="1"/>
        <end position="65"/>
    </location>
</feature>
<keyword evidence="14" id="KW-1185">Reference proteome</keyword>
<protein>
    <recommendedName>
        <fullName evidence="9">DNA ligase</fullName>
        <ecNumber evidence="9">6.5.1.1</ecNumber>
    </recommendedName>
</protein>
<evidence type="ECO:0000313" key="14">
    <source>
        <dbReference type="Proteomes" id="UP000318582"/>
    </source>
</evidence>
<evidence type="ECO:0000256" key="5">
    <source>
        <dbReference type="ARBA" id="ARBA00022741"/>
    </source>
</evidence>
<feature type="domain" description="ATP-dependent DNA ligase family profile" evidence="12">
    <location>
        <begin position="505"/>
        <end position="653"/>
    </location>
</feature>
<dbReference type="GO" id="GO:0006281">
    <property type="term" value="P:DNA repair"/>
    <property type="evidence" value="ECO:0007669"/>
    <property type="project" value="UniProtKB-KW"/>
</dbReference>
<keyword evidence="9" id="KW-0233">DNA recombination</keyword>
<dbReference type="PROSITE" id="PS50160">
    <property type="entry name" value="DNA_LIGASE_A3"/>
    <property type="match status" value="1"/>
</dbReference>
<dbReference type="FunFam" id="2.40.50.140:FF:000062">
    <property type="entry name" value="DNA ligase"/>
    <property type="match status" value="1"/>
</dbReference>
<dbReference type="PROSITE" id="PS00697">
    <property type="entry name" value="DNA_LIGASE_A1"/>
    <property type="match status" value="1"/>
</dbReference>
<evidence type="ECO:0000256" key="10">
    <source>
        <dbReference type="RuleBase" id="RU004196"/>
    </source>
</evidence>
<dbReference type="EMBL" id="QEAQ01000028">
    <property type="protein sequence ID" value="TPX59131.1"/>
    <property type="molecule type" value="Genomic_DNA"/>
</dbReference>
<dbReference type="InterPro" id="IPR050191">
    <property type="entry name" value="ATP-dep_DNA_ligase"/>
</dbReference>
<keyword evidence="3 9" id="KW-0436">Ligase</keyword>
<dbReference type="Gene3D" id="2.40.50.140">
    <property type="entry name" value="Nucleic acid-binding proteins"/>
    <property type="match status" value="1"/>
</dbReference>
<dbReference type="GO" id="GO:0003677">
    <property type="term" value="F:DNA binding"/>
    <property type="evidence" value="ECO:0007669"/>
    <property type="project" value="InterPro"/>
</dbReference>
<keyword evidence="9" id="KW-0234">DNA repair</keyword>
<feature type="region of interest" description="Disordered" evidence="11">
    <location>
        <begin position="772"/>
        <end position="800"/>
    </location>
</feature>
<dbReference type="GO" id="GO:0003910">
    <property type="term" value="F:DNA ligase (ATP) activity"/>
    <property type="evidence" value="ECO:0007669"/>
    <property type="project" value="UniProtKB-EC"/>
</dbReference>
<dbReference type="InterPro" id="IPR012340">
    <property type="entry name" value="NA-bd_OB-fold"/>
</dbReference>
<dbReference type="InterPro" id="IPR000977">
    <property type="entry name" value="DNA_ligase_ATP-dep"/>
</dbReference>
<gene>
    <name evidence="13" type="ORF">PhCBS80983_g02663</name>
</gene>
<dbReference type="PANTHER" id="PTHR45674:SF9">
    <property type="entry name" value="DNA LIGASE 3"/>
    <property type="match status" value="1"/>
</dbReference>
<comment type="subcellular location">
    <subcellularLocation>
        <location evidence="1">Nucleus</location>
    </subcellularLocation>
</comment>
<dbReference type="Pfam" id="PF04679">
    <property type="entry name" value="DNA_ligase_A_C"/>
    <property type="match status" value="1"/>
</dbReference>
<evidence type="ECO:0000256" key="1">
    <source>
        <dbReference type="ARBA" id="ARBA00004123"/>
    </source>
</evidence>
<dbReference type="FunFam" id="3.30.470.30:FF:000002">
    <property type="entry name" value="DNA ligase"/>
    <property type="match status" value="1"/>
</dbReference>
<keyword evidence="4" id="KW-0235">DNA replication</keyword>
<dbReference type="AlphaFoldDB" id="A0A507E5W9"/>
<dbReference type="SUPFAM" id="SSF50249">
    <property type="entry name" value="Nucleic acid-binding proteins"/>
    <property type="match status" value="1"/>
</dbReference>
<dbReference type="NCBIfam" id="TIGR00574">
    <property type="entry name" value="dnl1"/>
    <property type="match status" value="1"/>
</dbReference>
<comment type="similarity">
    <text evidence="2 10">Belongs to the ATP-dependent DNA ligase family.</text>
</comment>
<dbReference type="InterPro" id="IPR012309">
    <property type="entry name" value="DNA_ligase_ATP-dep_C"/>
</dbReference>
<reference evidence="13 14" key="1">
    <citation type="journal article" date="2019" name="Sci. Rep.">
        <title>Comparative genomics of chytrid fungi reveal insights into the obligate biotrophic and pathogenic lifestyle of Synchytrium endobioticum.</title>
        <authorList>
            <person name="van de Vossenberg B.T.L.H."/>
            <person name="Warris S."/>
            <person name="Nguyen H.D.T."/>
            <person name="van Gent-Pelzer M.P.E."/>
            <person name="Joly D.L."/>
            <person name="van de Geest H.C."/>
            <person name="Bonants P.J.M."/>
            <person name="Smith D.S."/>
            <person name="Levesque C.A."/>
            <person name="van der Lee T.A.J."/>
        </authorList>
    </citation>
    <scope>NUCLEOTIDE SEQUENCE [LARGE SCALE GENOMIC DNA]</scope>
    <source>
        <strain evidence="13 14">CBS 809.83</strain>
    </source>
</reference>
<keyword evidence="7" id="KW-0539">Nucleus</keyword>
<dbReference type="SUPFAM" id="SSF56091">
    <property type="entry name" value="DNA ligase/mRNA capping enzyme, catalytic domain"/>
    <property type="match status" value="1"/>
</dbReference>
<dbReference type="Pfam" id="PF01068">
    <property type="entry name" value="DNA_ligase_A_M"/>
    <property type="match status" value="1"/>
</dbReference>
<evidence type="ECO:0000313" key="13">
    <source>
        <dbReference type="EMBL" id="TPX59131.1"/>
    </source>
</evidence>
<evidence type="ECO:0000256" key="11">
    <source>
        <dbReference type="SAM" id="MobiDB-lite"/>
    </source>
</evidence>
<dbReference type="PANTHER" id="PTHR45674">
    <property type="entry name" value="DNA LIGASE 1/3 FAMILY MEMBER"/>
    <property type="match status" value="1"/>
</dbReference>
<evidence type="ECO:0000256" key="4">
    <source>
        <dbReference type="ARBA" id="ARBA00022705"/>
    </source>
</evidence>
<dbReference type="GO" id="GO:0006273">
    <property type="term" value="P:lagging strand elongation"/>
    <property type="evidence" value="ECO:0007669"/>
    <property type="project" value="TreeGrafter"/>
</dbReference>
<dbReference type="GO" id="GO:0005634">
    <property type="term" value="C:nucleus"/>
    <property type="evidence" value="ECO:0007669"/>
    <property type="project" value="UniProtKB-SubCell"/>
</dbReference>
<name>A0A507E5W9_9FUNG</name>
<dbReference type="STRING" id="109895.A0A507E5W9"/>
<dbReference type="InterPro" id="IPR036599">
    <property type="entry name" value="DNA_ligase_N_sf"/>
</dbReference>
<keyword evidence="6 9" id="KW-0067">ATP-binding</keyword>
<sequence>MGPKRKSTGSLNATPKKGKKDVDSGTQSTLDAFLGIKSLVSPGGNKRDGSVTSQTSAERDENGEKIPAAVLAGDQFEQWEEWPPETWATNAKPRKGFDSVRDVAGPELVPGPVVETSAVSISVQPVDEPVLPINECVETRPPYWQSGPTPYRLLAERFAAVSEVTGRQVITEKLTHMLRLIIRHAPQDLLPALYLSSNNIAPAYEGIELGIGPQILVKAITSISDMSSKTIKATWDVKGDWGDVVVAARMSTQMLVQPKPLTVAGVFSTLQKIAAMKGQGTVNQKADLVKKMMIACQGEELRFLTRTLVSHLRIGAVRTTILIALSHAVLLEHDIPADVLKSLSKDQLKARVKTAEQTLKECYAQVPNYDIIVPLLLNPDIGLARIIAECKCMPGVPIRPMLGKITRDLTEVFENLEGMNFCADYKYDGQRAQIHRSDSGEITIFSRHLETMTDKYPDIITLIPSIITPSTTSFILDAEVVAIDEAGAVASFQTLSNRARKNVAEGEVKVKVCVYAFDLMFLNGVSLITESFRTRRDAMRKAFVPVEKRFAFVEQLESKEPDEIQAFLTQSLQNGCEGIMVKILDTPSTTSTSTRRSLLATYEPDKRTESWLKVKKDYLSTLADSFDLVPIGAWYGTGRKATWYSPILLACWNPETECFESFCKCMSGFSDAFYKSMKDRYSPESGKLLPGPKSYFTISDSQRPDVWFLPSEVWEIRGADLTVSPVHQAAMGKVDEAKGISLRFPRFIKVRDDRSVEDATTPDEIVHMFTRQRVRGPEPVKEAAEEDMGGDNEVEDDEII</sequence>
<dbReference type="GO" id="GO:0006310">
    <property type="term" value="P:DNA recombination"/>
    <property type="evidence" value="ECO:0007669"/>
    <property type="project" value="UniProtKB-KW"/>
</dbReference>
<organism evidence="13 14">
    <name type="scientific">Powellomyces hirtus</name>
    <dbReference type="NCBI Taxonomy" id="109895"/>
    <lineage>
        <taxon>Eukaryota</taxon>
        <taxon>Fungi</taxon>
        <taxon>Fungi incertae sedis</taxon>
        <taxon>Chytridiomycota</taxon>
        <taxon>Chytridiomycota incertae sedis</taxon>
        <taxon>Chytridiomycetes</taxon>
        <taxon>Spizellomycetales</taxon>
        <taxon>Powellomycetaceae</taxon>
        <taxon>Powellomyces</taxon>
    </lineage>
</organism>
<dbReference type="Proteomes" id="UP000318582">
    <property type="component" value="Unassembled WGS sequence"/>
</dbReference>
<dbReference type="InterPro" id="IPR016059">
    <property type="entry name" value="DNA_ligase_ATP-dep_CS"/>
</dbReference>
<proteinExistence type="inferred from homology"/>
<evidence type="ECO:0000259" key="12">
    <source>
        <dbReference type="PROSITE" id="PS50160"/>
    </source>
</evidence>